<evidence type="ECO:0000256" key="8">
    <source>
        <dbReference type="PROSITE-ProRule" id="PRU00169"/>
    </source>
</evidence>
<evidence type="ECO:0000259" key="10">
    <source>
        <dbReference type="PROSITE" id="PS50110"/>
    </source>
</evidence>
<dbReference type="Pfam" id="PF00072">
    <property type="entry name" value="Response_reg"/>
    <property type="match status" value="1"/>
</dbReference>
<keyword evidence="3" id="KW-0902">Two-component regulatory system</keyword>
<dbReference type="SMART" id="SM00862">
    <property type="entry name" value="Trans_reg_C"/>
    <property type="match status" value="1"/>
</dbReference>
<organism evidence="12 13">
    <name type="scientific">Flavilitoribacter nigricans (strain ATCC 23147 / DSM 23189 / NBRC 102662 / NCIMB 1420 / SS-2)</name>
    <name type="common">Lewinella nigricans</name>
    <dbReference type="NCBI Taxonomy" id="1122177"/>
    <lineage>
        <taxon>Bacteria</taxon>
        <taxon>Pseudomonadati</taxon>
        <taxon>Bacteroidota</taxon>
        <taxon>Saprospiria</taxon>
        <taxon>Saprospirales</taxon>
        <taxon>Lewinellaceae</taxon>
        <taxon>Flavilitoribacter</taxon>
    </lineage>
</organism>
<dbReference type="GO" id="GO:0032993">
    <property type="term" value="C:protein-DNA complex"/>
    <property type="evidence" value="ECO:0007669"/>
    <property type="project" value="TreeGrafter"/>
</dbReference>
<dbReference type="InterPro" id="IPR039420">
    <property type="entry name" value="WalR-like"/>
</dbReference>
<feature type="domain" description="Response regulatory" evidence="10">
    <location>
        <begin position="4"/>
        <end position="118"/>
    </location>
</feature>
<accession>A0A2D0NCS1</accession>
<dbReference type="PANTHER" id="PTHR48111:SF1">
    <property type="entry name" value="TWO-COMPONENT RESPONSE REGULATOR ORR33"/>
    <property type="match status" value="1"/>
</dbReference>
<dbReference type="PROSITE" id="PS51755">
    <property type="entry name" value="OMPR_PHOB"/>
    <property type="match status" value="1"/>
</dbReference>
<feature type="DNA-binding region" description="OmpR/PhoB-type" evidence="9">
    <location>
        <begin position="133"/>
        <end position="232"/>
    </location>
</feature>
<evidence type="ECO:0000256" key="6">
    <source>
        <dbReference type="ARBA" id="ARBA00023163"/>
    </source>
</evidence>
<dbReference type="FunFam" id="1.10.10.10:FF:000018">
    <property type="entry name" value="DNA-binding response regulator ResD"/>
    <property type="match status" value="1"/>
</dbReference>
<comment type="caution">
    <text evidence="12">The sequence shown here is derived from an EMBL/GenBank/DDBJ whole genome shotgun (WGS) entry which is preliminary data.</text>
</comment>
<comment type="function">
    <text evidence="7">This protein is a positive regulator for the phosphate regulon. Transcription of this operon is positively regulated by PhoB and PhoR when phosphate is limited.</text>
</comment>
<sequence>MRKKVLIVEDDRDIVALLEIHLRDLDCEVAFAFDGQDGFQKALDPSYDLIILDLMLPGMEGTEICRQVRAREIITPILMLTARSEEIDRVLGLEFGADDYLTKPFSVREFIARVKAIFRRTQMMSKKDANGKKRRMHFGQLAIDLDMRKVTVGDQRIELSPKEFDLLSLLASNPGKSYDRTRILNLVWGYDFDGYEHTVNSHINRLRAKIEPDLSNPQFILTTWGVGYRFNEELFTN</sequence>
<dbReference type="Gene3D" id="3.40.50.2300">
    <property type="match status" value="1"/>
</dbReference>
<dbReference type="PANTHER" id="PTHR48111">
    <property type="entry name" value="REGULATOR OF RPOS"/>
    <property type="match status" value="1"/>
</dbReference>
<protein>
    <recommendedName>
        <fullName evidence="1">Phosphate regulon transcriptional regulatory protein PhoB</fullName>
    </recommendedName>
</protein>
<dbReference type="OrthoDB" id="9790442at2"/>
<dbReference type="PROSITE" id="PS50110">
    <property type="entry name" value="RESPONSE_REGULATORY"/>
    <property type="match status" value="1"/>
</dbReference>
<evidence type="ECO:0000256" key="1">
    <source>
        <dbReference type="ARBA" id="ARBA00013332"/>
    </source>
</evidence>
<evidence type="ECO:0000259" key="11">
    <source>
        <dbReference type="PROSITE" id="PS51755"/>
    </source>
</evidence>
<feature type="domain" description="OmpR/PhoB-type" evidence="11">
    <location>
        <begin position="133"/>
        <end position="232"/>
    </location>
</feature>
<dbReference type="SMART" id="SM00448">
    <property type="entry name" value="REC"/>
    <property type="match status" value="1"/>
</dbReference>
<dbReference type="RefSeq" id="WP_099150182.1">
    <property type="nucleotide sequence ID" value="NZ_PDUD01000018.1"/>
</dbReference>
<keyword evidence="4" id="KW-0805">Transcription regulation</keyword>
<evidence type="ECO:0000256" key="5">
    <source>
        <dbReference type="ARBA" id="ARBA00023125"/>
    </source>
</evidence>
<dbReference type="InterPro" id="IPR011006">
    <property type="entry name" value="CheY-like_superfamily"/>
</dbReference>
<dbReference type="InterPro" id="IPR001867">
    <property type="entry name" value="OmpR/PhoB-type_DNA-bd"/>
</dbReference>
<dbReference type="InterPro" id="IPR036388">
    <property type="entry name" value="WH-like_DNA-bd_sf"/>
</dbReference>
<evidence type="ECO:0000313" key="12">
    <source>
        <dbReference type="EMBL" id="PHN06198.1"/>
    </source>
</evidence>
<evidence type="ECO:0000256" key="2">
    <source>
        <dbReference type="ARBA" id="ARBA00022553"/>
    </source>
</evidence>
<dbReference type="InterPro" id="IPR001789">
    <property type="entry name" value="Sig_transdc_resp-reg_receiver"/>
</dbReference>
<dbReference type="Proteomes" id="UP000223913">
    <property type="component" value="Unassembled WGS sequence"/>
</dbReference>
<dbReference type="GO" id="GO:0006355">
    <property type="term" value="P:regulation of DNA-templated transcription"/>
    <property type="evidence" value="ECO:0007669"/>
    <property type="project" value="InterPro"/>
</dbReference>
<dbReference type="GO" id="GO:0005829">
    <property type="term" value="C:cytosol"/>
    <property type="evidence" value="ECO:0007669"/>
    <property type="project" value="TreeGrafter"/>
</dbReference>
<gene>
    <name evidence="12" type="ORF">CRP01_11490</name>
</gene>
<name>A0A2D0NCS1_FLAN2</name>
<dbReference type="GO" id="GO:0000156">
    <property type="term" value="F:phosphorelay response regulator activity"/>
    <property type="evidence" value="ECO:0007669"/>
    <property type="project" value="TreeGrafter"/>
</dbReference>
<keyword evidence="5 9" id="KW-0238">DNA-binding</keyword>
<dbReference type="EMBL" id="PDUD01000018">
    <property type="protein sequence ID" value="PHN06198.1"/>
    <property type="molecule type" value="Genomic_DNA"/>
</dbReference>
<dbReference type="FunFam" id="3.40.50.2300:FF:000001">
    <property type="entry name" value="DNA-binding response regulator PhoB"/>
    <property type="match status" value="1"/>
</dbReference>
<evidence type="ECO:0000256" key="9">
    <source>
        <dbReference type="PROSITE-ProRule" id="PRU01091"/>
    </source>
</evidence>
<dbReference type="AlphaFoldDB" id="A0A2D0NCS1"/>
<evidence type="ECO:0000256" key="7">
    <source>
        <dbReference type="ARBA" id="ARBA00024735"/>
    </source>
</evidence>
<keyword evidence="13" id="KW-1185">Reference proteome</keyword>
<keyword evidence="6" id="KW-0804">Transcription</keyword>
<dbReference type="Gene3D" id="6.10.250.690">
    <property type="match status" value="1"/>
</dbReference>
<evidence type="ECO:0000313" key="13">
    <source>
        <dbReference type="Proteomes" id="UP000223913"/>
    </source>
</evidence>
<dbReference type="GO" id="GO:0000976">
    <property type="term" value="F:transcription cis-regulatory region binding"/>
    <property type="evidence" value="ECO:0007669"/>
    <property type="project" value="TreeGrafter"/>
</dbReference>
<evidence type="ECO:0000256" key="3">
    <source>
        <dbReference type="ARBA" id="ARBA00023012"/>
    </source>
</evidence>
<dbReference type="CDD" id="cd00383">
    <property type="entry name" value="trans_reg_C"/>
    <property type="match status" value="1"/>
</dbReference>
<proteinExistence type="predicted"/>
<keyword evidence="2 8" id="KW-0597">Phosphoprotein</keyword>
<dbReference type="InterPro" id="IPR016032">
    <property type="entry name" value="Sig_transdc_resp-reg_C-effctor"/>
</dbReference>
<dbReference type="SUPFAM" id="SSF46894">
    <property type="entry name" value="C-terminal effector domain of the bipartite response regulators"/>
    <property type="match status" value="1"/>
</dbReference>
<feature type="modified residue" description="4-aspartylphosphate" evidence="8">
    <location>
        <position position="53"/>
    </location>
</feature>
<dbReference type="Gene3D" id="1.10.10.10">
    <property type="entry name" value="Winged helix-like DNA-binding domain superfamily/Winged helix DNA-binding domain"/>
    <property type="match status" value="1"/>
</dbReference>
<dbReference type="SUPFAM" id="SSF52172">
    <property type="entry name" value="CheY-like"/>
    <property type="match status" value="1"/>
</dbReference>
<dbReference type="Pfam" id="PF00486">
    <property type="entry name" value="Trans_reg_C"/>
    <property type="match status" value="1"/>
</dbReference>
<evidence type="ECO:0000256" key="4">
    <source>
        <dbReference type="ARBA" id="ARBA00023015"/>
    </source>
</evidence>
<reference evidence="12 13" key="1">
    <citation type="submission" date="2017-10" db="EMBL/GenBank/DDBJ databases">
        <title>The draft genome sequence of Lewinella nigricans NBRC 102662.</title>
        <authorList>
            <person name="Wang K."/>
        </authorList>
    </citation>
    <scope>NUCLEOTIDE SEQUENCE [LARGE SCALE GENOMIC DNA]</scope>
    <source>
        <strain evidence="12 13">NBRC 102662</strain>
    </source>
</reference>